<dbReference type="EMBL" id="CP046883">
    <property type="protein sequence ID" value="QNH97008.1"/>
    <property type="molecule type" value="Genomic_DNA"/>
</dbReference>
<keyword evidence="2" id="KW-1133">Transmembrane helix</keyword>
<accession>A0A7G7YR88</accession>
<evidence type="ECO:0000256" key="2">
    <source>
        <dbReference type="SAM" id="Phobius"/>
    </source>
</evidence>
<feature type="compositionally biased region" description="Polar residues" evidence="1">
    <location>
        <begin position="307"/>
        <end position="316"/>
    </location>
</feature>
<feature type="compositionally biased region" description="Basic and acidic residues" evidence="1">
    <location>
        <begin position="60"/>
        <end position="69"/>
    </location>
</feature>
<gene>
    <name evidence="3" type="ORF">GP473_07055</name>
</gene>
<reference evidence="3 4" key="1">
    <citation type="submission" date="2019-12" db="EMBL/GenBank/DDBJ databases">
        <title>Corynebacterium sp. nov., isolated from feces of the Anser Albifrons in China.</title>
        <authorList>
            <person name="Liu Q."/>
        </authorList>
    </citation>
    <scope>NUCLEOTIDE SEQUENCE [LARGE SCALE GENOMIC DNA]</scope>
    <source>
        <strain evidence="3 4">23H37-10</strain>
    </source>
</reference>
<dbReference type="Pfam" id="PF11350">
    <property type="entry name" value="DUF3152"/>
    <property type="match status" value="1"/>
</dbReference>
<keyword evidence="4" id="KW-1185">Reference proteome</keyword>
<evidence type="ECO:0000313" key="4">
    <source>
        <dbReference type="Proteomes" id="UP000515275"/>
    </source>
</evidence>
<sequence length="316" mass="34375">MPGRGHARRHAVKPQRDSQEHIKYVIAGVFVLVTLLVLGSALFHSADSNGARVASTHASGEGKEEDAAPRGEGPVFQGEYEGLDIGDLPPGAPLTQESSNTFTIVGHPGERVGQGTKNKYTYVVEVEDTIKPDNIGGFDAFAAMVDATLSNPKSWIADPEISFQHVKEEDLPAGQEPDFRFQLTTMKTTHDVCGNSYNLETSCFMPTGHRVVINEARWLRGAQPYQGDLGGYRQYVINHEVGHGVGYAAHQPCVKNGGLAPVMMQQTLSLSNDELHNINSQEVYKKDGMTCVANPWPYPQGKKTQEDSAANGNRSD</sequence>
<protein>
    <submittedName>
        <fullName evidence="3">DUF3152 domain-containing protein</fullName>
    </submittedName>
</protein>
<proteinExistence type="predicted"/>
<keyword evidence="2" id="KW-0812">Transmembrane</keyword>
<dbReference type="SUPFAM" id="SSF55486">
    <property type="entry name" value="Metalloproteases ('zincins'), catalytic domain"/>
    <property type="match status" value="1"/>
</dbReference>
<feature type="region of interest" description="Disordered" evidence="1">
    <location>
        <begin position="49"/>
        <end position="99"/>
    </location>
</feature>
<keyword evidence="2" id="KW-0472">Membrane</keyword>
<organism evidence="3 4">
    <name type="scientific">Corynebacterium anserum</name>
    <dbReference type="NCBI Taxonomy" id="2684406"/>
    <lineage>
        <taxon>Bacteria</taxon>
        <taxon>Bacillati</taxon>
        <taxon>Actinomycetota</taxon>
        <taxon>Actinomycetes</taxon>
        <taxon>Mycobacteriales</taxon>
        <taxon>Corynebacteriaceae</taxon>
        <taxon>Corynebacterium</taxon>
    </lineage>
</organism>
<dbReference type="KEGG" id="cans:GP473_07055"/>
<dbReference type="Proteomes" id="UP000515275">
    <property type="component" value="Chromosome"/>
</dbReference>
<feature type="transmembrane region" description="Helical" evidence="2">
    <location>
        <begin position="21"/>
        <end position="43"/>
    </location>
</feature>
<evidence type="ECO:0000256" key="1">
    <source>
        <dbReference type="SAM" id="MobiDB-lite"/>
    </source>
</evidence>
<name>A0A7G7YR88_9CORY</name>
<evidence type="ECO:0000313" key="3">
    <source>
        <dbReference type="EMBL" id="QNH97008.1"/>
    </source>
</evidence>
<feature type="region of interest" description="Disordered" evidence="1">
    <location>
        <begin position="295"/>
        <end position="316"/>
    </location>
</feature>
<dbReference type="AlphaFoldDB" id="A0A7G7YR88"/>
<dbReference type="InterPro" id="IPR022603">
    <property type="entry name" value="DUF3152"/>
</dbReference>